<dbReference type="GeneID" id="66833999"/>
<dbReference type="eggNOG" id="COG4965">
    <property type="taxonomic scope" value="Bacteria"/>
</dbReference>
<dbReference type="EMBL" id="CCSD01000086">
    <property type="protein sequence ID" value="CDZ90506.1"/>
    <property type="molecule type" value="Genomic_DNA"/>
</dbReference>
<accession>A0A098BS21</accession>
<gene>
    <name evidence="1" type="ORF">RHRU231_720023</name>
</gene>
<dbReference type="RefSeq" id="WP_010595026.1">
    <property type="nucleotide sequence ID" value="NZ_CP023714.1"/>
</dbReference>
<dbReference type="GO" id="GO:0005886">
    <property type="term" value="C:plasma membrane"/>
    <property type="evidence" value="ECO:0007669"/>
    <property type="project" value="UniProtKB-SubCell"/>
</dbReference>
<evidence type="ECO:0000313" key="2">
    <source>
        <dbReference type="Proteomes" id="UP000042997"/>
    </source>
</evidence>
<proteinExistence type="predicted"/>
<dbReference type="PANTHER" id="PTHR35007">
    <property type="entry name" value="INTEGRAL MEMBRANE PROTEIN-RELATED"/>
    <property type="match status" value="1"/>
</dbReference>
<evidence type="ECO:0000313" key="1">
    <source>
        <dbReference type="EMBL" id="CDZ90506.1"/>
    </source>
</evidence>
<dbReference type="KEGG" id="rrz:CS378_18865"/>
<dbReference type="AlphaFoldDB" id="A0A098BS21"/>
<organism evidence="1 2">
    <name type="scientific">Rhodococcus ruber</name>
    <dbReference type="NCBI Taxonomy" id="1830"/>
    <lineage>
        <taxon>Bacteria</taxon>
        <taxon>Bacillati</taxon>
        <taxon>Actinomycetota</taxon>
        <taxon>Actinomycetes</taxon>
        <taxon>Mycobacteriales</taxon>
        <taxon>Nocardiaceae</taxon>
        <taxon>Rhodococcus</taxon>
    </lineage>
</organism>
<dbReference type="PANTHER" id="PTHR35007:SF4">
    <property type="entry name" value="CONSERVED TRANSMEMBRANE PROTEIN-RELATED"/>
    <property type="match status" value="1"/>
</dbReference>
<dbReference type="Proteomes" id="UP000042997">
    <property type="component" value="Unassembled WGS sequence"/>
</dbReference>
<name>A0A098BS21_9NOCA</name>
<sequence length="266" mass="26835">MTATALCLAAALLVAPATVAAPRLRSLRTTVVAGRPWRPPQEVTAVLCVLPVLLLGVAPAVAAAVVAGTTVRRVRRRRRDRARDAEQRALLAGLETVVAELEVGTHPAEACATAARETTGPTADAFRVAAARARLGGSAADGLRAVARATDPSGIAASLDRVAGAWEVSDRYGLALAQLLAAARADLSGRMRLRSRTEAGLAGARATAAVLAALPALGVALGQMMGASPVSVLLGDGLGGVLLVVGTALGCAGLLWTDRIARGVAS</sequence>
<protein>
    <submittedName>
        <fullName evidence="1">Uncharacterized protein</fullName>
    </submittedName>
</protein>
<reference evidence="1 2" key="1">
    <citation type="journal article" date="2014" name="Genome Announc.">
        <title>Draft Genome Sequence of Propane- and Butane-Oxidizing Actinobacterium Rhodococcus ruber IEGM 231.</title>
        <authorList>
            <person name="Ivshina I.B."/>
            <person name="Kuyukina M.S."/>
            <person name="Krivoruchko A.V."/>
            <person name="Barbe V."/>
            <person name="Fischer C."/>
        </authorList>
    </citation>
    <scope>NUCLEOTIDE SEQUENCE [LARGE SCALE GENOMIC DNA]</scope>
</reference>